<dbReference type="EMBL" id="MSYM01000005">
    <property type="protein sequence ID" value="OLP08116.1"/>
    <property type="molecule type" value="Genomic_DNA"/>
</dbReference>
<protein>
    <submittedName>
        <fullName evidence="2">Prevent-host-death family protein</fullName>
    </submittedName>
</protein>
<name>A0A1Q8YJA9_9BURK</name>
<comment type="caution">
    <text evidence="2">The sequence shown here is derived from an EMBL/GenBank/DDBJ whole genome shotgun (WGS) entry which is preliminary data.</text>
</comment>
<keyword evidence="3" id="KW-1185">Reference proteome</keyword>
<sequence>MQHAMRTMTSSDAKTNFGEVLSSLNSAGPVEITRNGKSVGLLTLPPAQAVDSGRMAALAAAYAQGRMSWPQIAEETGASFGELLLALGLQKLSLPKVTAKKRPEQTALLNQMFDAAARLKSQP</sequence>
<dbReference type="SUPFAM" id="SSF143120">
    <property type="entry name" value="YefM-like"/>
    <property type="match status" value="1"/>
</dbReference>
<dbReference type="AlphaFoldDB" id="A0A1Q8YJA9"/>
<accession>A0A1Q8YJA9</accession>
<comment type="similarity">
    <text evidence="1">Belongs to the phD/YefM antitoxin family.</text>
</comment>
<reference evidence="2 3" key="1">
    <citation type="submission" date="2017-01" db="EMBL/GenBank/DDBJ databases">
        <title>Genome sequence of Rhodoferax antarcticus ANT.BR, a psychrophilic purple nonsulfur bacterium from an Antarctic microbial mat.</title>
        <authorList>
            <person name="Baker J."/>
            <person name="Riester C."/>
            <person name="Skinner B."/>
            <person name="Newell A."/>
            <person name="Swingley W."/>
            <person name="Madigan M."/>
            <person name="Jung D."/>
            <person name="Asao M."/>
            <person name="Chen M."/>
            <person name="Loughlin P."/>
            <person name="Pan H."/>
            <person name="Lin S."/>
            <person name="Li N."/>
            <person name="Shaw J."/>
            <person name="Prado M."/>
            <person name="Sherman C."/>
            <person name="Li X."/>
            <person name="Tang J."/>
            <person name="Blankenship R."/>
            <person name="Zhao T."/>
            <person name="Touchman J."/>
            <person name="Sattley M."/>
        </authorList>
    </citation>
    <scope>NUCLEOTIDE SEQUENCE [LARGE SCALE GENOMIC DNA]</scope>
    <source>
        <strain evidence="2 3">ANT.BR</strain>
    </source>
</reference>
<dbReference type="Gene3D" id="3.40.1620.10">
    <property type="entry name" value="YefM-like domain"/>
    <property type="match status" value="1"/>
</dbReference>
<organism evidence="2 3">
    <name type="scientific">Rhodoferax antarcticus ANT.BR</name>
    <dbReference type="NCBI Taxonomy" id="1111071"/>
    <lineage>
        <taxon>Bacteria</taxon>
        <taxon>Pseudomonadati</taxon>
        <taxon>Pseudomonadota</taxon>
        <taxon>Betaproteobacteria</taxon>
        <taxon>Burkholderiales</taxon>
        <taxon>Comamonadaceae</taxon>
        <taxon>Rhodoferax</taxon>
    </lineage>
</organism>
<dbReference type="NCBIfam" id="TIGR01552">
    <property type="entry name" value="phd_fam"/>
    <property type="match status" value="1"/>
</dbReference>
<dbReference type="InterPro" id="IPR036165">
    <property type="entry name" value="YefM-like_sf"/>
</dbReference>
<dbReference type="Proteomes" id="UP000185911">
    <property type="component" value="Unassembled WGS sequence"/>
</dbReference>
<evidence type="ECO:0000256" key="1">
    <source>
        <dbReference type="ARBA" id="ARBA00009981"/>
    </source>
</evidence>
<proteinExistence type="inferred from homology"/>
<evidence type="ECO:0000313" key="2">
    <source>
        <dbReference type="EMBL" id="OLP08116.1"/>
    </source>
</evidence>
<gene>
    <name evidence="2" type="ORF">BLL52_0404</name>
</gene>
<evidence type="ECO:0000313" key="3">
    <source>
        <dbReference type="Proteomes" id="UP000185911"/>
    </source>
</evidence>